<protein>
    <submittedName>
        <fullName evidence="1">Uncharacterized protein</fullName>
    </submittedName>
</protein>
<dbReference type="RefSeq" id="WP_144241027.1">
    <property type="nucleotide sequence ID" value="NZ_CP007139.1"/>
</dbReference>
<accession>A0A068NMV7</accession>
<keyword evidence="2" id="KW-1185">Reference proteome</keyword>
<dbReference type="KEGG" id="fgi:OP10G_1369"/>
<dbReference type="STRING" id="661478.OP10G_1369"/>
<sequence>MTARQEIENEVRNWSKAEVLDLASRLIAIAQGKPEPSKTGDLTRYYGILKTDFDPMEYQRQIRAEWD</sequence>
<dbReference type="HOGENOM" id="CLU_2806150_0_0_0"/>
<name>A0A068NMV7_FIMGI</name>
<dbReference type="EMBL" id="CP007139">
    <property type="protein sequence ID" value="AIE84737.1"/>
    <property type="molecule type" value="Genomic_DNA"/>
</dbReference>
<dbReference type="Proteomes" id="UP000027982">
    <property type="component" value="Chromosome"/>
</dbReference>
<dbReference type="AlphaFoldDB" id="A0A068NMV7"/>
<evidence type="ECO:0000313" key="2">
    <source>
        <dbReference type="Proteomes" id="UP000027982"/>
    </source>
</evidence>
<proteinExistence type="predicted"/>
<gene>
    <name evidence="1" type="ORF">OP10G_1369</name>
</gene>
<dbReference type="OrthoDB" id="463399at2"/>
<evidence type="ECO:0000313" key="1">
    <source>
        <dbReference type="EMBL" id="AIE84737.1"/>
    </source>
</evidence>
<organism evidence="1 2">
    <name type="scientific">Fimbriimonas ginsengisoli Gsoil 348</name>
    <dbReference type="NCBI Taxonomy" id="661478"/>
    <lineage>
        <taxon>Bacteria</taxon>
        <taxon>Bacillati</taxon>
        <taxon>Armatimonadota</taxon>
        <taxon>Fimbriimonadia</taxon>
        <taxon>Fimbriimonadales</taxon>
        <taxon>Fimbriimonadaceae</taxon>
        <taxon>Fimbriimonas</taxon>
    </lineage>
</organism>
<reference evidence="1 2" key="1">
    <citation type="journal article" date="2014" name="PLoS ONE">
        <title>The first complete genome sequence of the class fimbriimonadia in the phylum armatimonadetes.</title>
        <authorList>
            <person name="Hu Z.Y."/>
            <person name="Wang Y.Z."/>
            <person name="Im W.T."/>
            <person name="Wang S.Y."/>
            <person name="Zhao G.P."/>
            <person name="Zheng H.J."/>
            <person name="Quan Z.X."/>
        </authorList>
    </citation>
    <scope>NUCLEOTIDE SEQUENCE [LARGE SCALE GENOMIC DNA]</scope>
    <source>
        <strain evidence="1">Gsoil 348</strain>
    </source>
</reference>